<dbReference type="Pfam" id="PF13673">
    <property type="entry name" value="Acetyltransf_10"/>
    <property type="match status" value="1"/>
</dbReference>
<name>A0AAW0EDD4_9AGAR</name>
<organism evidence="2 3">
    <name type="scientific">Favolaschia claudopus</name>
    <dbReference type="NCBI Taxonomy" id="2862362"/>
    <lineage>
        <taxon>Eukaryota</taxon>
        <taxon>Fungi</taxon>
        <taxon>Dikarya</taxon>
        <taxon>Basidiomycota</taxon>
        <taxon>Agaricomycotina</taxon>
        <taxon>Agaricomycetes</taxon>
        <taxon>Agaricomycetidae</taxon>
        <taxon>Agaricales</taxon>
        <taxon>Marasmiineae</taxon>
        <taxon>Mycenaceae</taxon>
        <taxon>Favolaschia</taxon>
    </lineage>
</organism>
<accession>A0AAW0EDD4</accession>
<dbReference type="InterPro" id="IPR016181">
    <property type="entry name" value="Acyl_CoA_acyltransferase"/>
</dbReference>
<dbReference type="GO" id="GO:0016747">
    <property type="term" value="F:acyltransferase activity, transferring groups other than amino-acyl groups"/>
    <property type="evidence" value="ECO:0007669"/>
    <property type="project" value="InterPro"/>
</dbReference>
<dbReference type="Proteomes" id="UP001362999">
    <property type="component" value="Unassembled WGS sequence"/>
</dbReference>
<dbReference type="InterPro" id="IPR000182">
    <property type="entry name" value="GNAT_dom"/>
</dbReference>
<dbReference type="AlphaFoldDB" id="A0AAW0EDD4"/>
<evidence type="ECO:0000313" key="2">
    <source>
        <dbReference type="EMBL" id="KAK7063521.1"/>
    </source>
</evidence>
<dbReference type="SUPFAM" id="SSF55729">
    <property type="entry name" value="Acyl-CoA N-acyltransferases (Nat)"/>
    <property type="match status" value="1"/>
</dbReference>
<evidence type="ECO:0000313" key="3">
    <source>
        <dbReference type="Proteomes" id="UP001362999"/>
    </source>
</evidence>
<reference evidence="2 3" key="1">
    <citation type="journal article" date="2024" name="J Genomics">
        <title>Draft genome sequencing and assembly of Favolaschia claudopus CIRM-BRFM 2984 isolated from oak limbs.</title>
        <authorList>
            <person name="Navarro D."/>
            <person name="Drula E."/>
            <person name="Chaduli D."/>
            <person name="Cazenave R."/>
            <person name="Ahrendt S."/>
            <person name="Wang J."/>
            <person name="Lipzen A."/>
            <person name="Daum C."/>
            <person name="Barry K."/>
            <person name="Grigoriev I.V."/>
            <person name="Favel A."/>
            <person name="Rosso M.N."/>
            <person name="Martin F."/>
        </authorList>
    </citation>
    <scope>NUCLEOTIDE SEQUENCE [LARGE SCALE GENOMIC DNA]</scope>
    <source>
        <strain evidence="2 3">CIRM-BRFM 2984</strain>
    </source>
</reference>
<dbReference type="Gene3D" id="3.40.630.30">
    <property type="match status" value="1"/>
</dbReference>
<feature type="domain" description="N-acetyltransferase" evidence="1">
    <location>
        <begin position="18"/>
        <end position="172"/>
    </location>
</feature>
<proteinExistence type="predicted"/>
<dbReference type="EMBL" id="JAWWNJ010000001">
    <property type="protein sequence ID" value="KAK7063521.1"/>
    <property type="molecule type" value="Genomic_DNA"/>
</dbReference>
<gene>
    <name evidence="2" type="ORF">R3P38DRAFT_2818868</name>
</gene>
<sequence length="173" mass="19801">MPLTLLPATSPERRVRCIVIRKAVFVEEQGYTQLIEDNRPDDDIAIHFLLINGDDHAASLPDLSPLGTVRLFLQPPTTLNDTSRITTPPTTIYFISRLALLPQFRGNGTGAQFVRLLEEWIFEQVEVGRCVVSLDAQRGTYGFYEKIGYVRESEEFLKEEKIPHINMRKVLRE</sequence>
<comment type="caution">
    <text evidence="2">The sequence shown here is derived from an EMBL/GenBank/DDBJ whole genome shotgun (WGS) entry which is preliminary data.</text>
</comment>
<protein>
    <submittedName>
        <fullName evidence="2">Acyl-CoA N-acyltransferase</fullName>
    </submittedName>
</protein>
<evidence type="ECO:0000259" key="1">
    <source>
        <dbReference type="PROSITE" id="PS51186"/>
    </source>
</evidence>
<dbReference type="CDD" id="cd04301">
    <property type="entry name" value="NAT_SF"/>
    <property type="match status" value="1"/>
</dbReference>
<keyword evidence="3" id="KW-1185">Reference proteome</keyword>
<dbReference type="PROSITE" id="PS51186">
    <property type="entry name" value="GNAT"/>
    <property type="match status" value="1"/>
</dbReference>